<dbReference type="AlphaFoldDB" id="A0A4P6YSD8"/>
<accession>A0A4P6YSD8</accession>
<feature type="region of interest" description="Disordered" evidence="1">
    <location>
        <begin position="81"/>
        <end position="101"/>
    </location>
</feature>
<name>A0A4P6YSD8_9LACO</name>
<proteinExistence type="predicted"/>
<dbReference type="Proteomes" id="UP000292886">
    <property type="component" value="Chromosome"/>
</dbReference>
<feature type="compositionally biased region" description="Acidic residues" evidence="1">
    <location>
        <begin position="90"/>
        <end position="101"/>
    </location>
</feature>
<gene>
    <name evidence="2" type="ORF">EQG49_03635</name>
</gene>
<dbReference type="KEGG" id="wei:EQG49_03635"/>
<evidence type="ECO:0000313" key="2">
    <source>
        <dbReference type="EMBL" id="QBO35614.1"/>
    </source>
</evidence>
<protein>
    <submittedName>
        <fullName evidence="2">Uncharacterized protein</fullName>
    </submittedName>
</protein>
<sequence length="101" mass="11649">MASNKDQAKMDDLPDYYVDDLISFSKSLPYEGITKPFTGVITKVNNFTFQIDVNDFDPIDAKEMENLLYRMIVKKADTELLERRGHPDIDPEDEEAEDAEK</sequence>
<evidence type="ECO:0000313" key="3">
    <source>
        <dbReference type="Proteomes" id="UP000292886"/>
    </source>
</evidence>
<dbReference type="EMBL" id="CP037940">
    <property type="protein sequence ID" value="QBO35614.1"/>
    <property type="molecule type" value="Genomic_DNA"/>
</dbReference>
<evidence type="ECO:0000256" key="1">
    <source>
        <dbReference type="SAM" id="MobiDB-lite"/>
    </source>
</evidence>
<reference evidence="3" key="1">
    <citation type="submission" date="2019-03" db="EMBL/GenBank/DDBJ databases">
        <title>Weissella sp. 26KH-42 Genome sequencing.</title>
        <authorList>
            <person name="Heo J."/>
            <person name="Kim S.-J."/>
            <person name="Kim J.-S."/>
            <person name="Hong S.-B."/>
            <person name="Kwon S.-W."/>
        </authorList>
    </citation>
    <scope>NUCLEOTIDE SEQUENCE [LARGE SCALE GENOMIC DNA]</scope>
    <source>
        <strain evidence="3">26KH-42</strain>
    </source>
</reference>
<keyword evidence="3" id="KW-1185">Reference proteome</keyword>
<organism evidence="2 3">
    <name type="scientific">Periweissella cryptocerci</name>
    <dbReference type="NCBI Taxonomy" id="2506420"/>
    <lineage>
        <taxon>Bacteria</taxon>
        <taxon>Bacillati</taxon>
        <taxon>Bacillota</taxon>
        <taxon>Bacilli</taxon>
        <taxon>Lactobacillales</taxon>
        <taxon>Lactobacillaceae</taxon>
        <taxon>Periweissella</taxon>
    </lineage>
</organism>
<dbReference type="RefSeq" id="WP_133362693.1">
    <property type="nucleotide sequence ID" value="NZ_CP037940.1"/>
</dbReference>